<dbReference type="AlphaFoldDB" id="A0AAV7VK87"/>
<reference evidence="2" key="1">
    <citation type="journal article" date="2022" name="bioRxiv">
        <title>Sequencing and chromosome-scale assembly of the giantPleurodeles waltlgenome.</title>
        <authorList>
            <person name="Brown T."/>
            <person name="Elewa A."/>
            <person name="Iarovenko S."/>
            <person name="Subramanian E."/>
            <person name="Araus A.J."/>
            <person name="Petzold A."/>
            <person name="Susuki M."/>
            <person name="Suzuki K.-i.T."/>
            <person name="Hayashi T."/>
            <person name="Toyoda A."/>
            <person name="Oliveira C."/>
            <person name="Osipova E."/>
            <person name="Leigh N.D."/>
            <person name="Simon A."/>
            <person name="Yun M.H."/>
        </authorList>
    </citation>
    <scope>NUCLEOTIDE SEQUENCE</scope>
    <source>
        <strain evidence="2">20211129_DDA</strain>
        <tissue evidence="2">Liver</tissue>
    </source>
</reference>
<accession>A0AAV7VK87</accession>
<gene>
    <name evidence="2" type="ORF">NDU88_004951</name>
</gene>
<proteinExistence type="predicted"/>
<protein>
    <submittedName>
        <fullName evidence="2">Uncharacterized protein</fullName>
    </submittedName>
</protein>
<name>A0AAV7VK87_PLEWA</name>
<evidence type="ECO:0000313" key="2">
    <source>
        <dbReference type="EMBL" id="KAJ1201136.1"/>
    </source>
</evidence>
<feature type="region of interest" description="Disordered" evidence="1">
    <location>
        <begin position="51"/>
        <end position="109"/>
    </location>
</feature>
<dbReference type="EMBL" id="JANPWB010000003">
    <property type="protein sequence ID" value="KAJ1201136.1"/>
    <property type="molecule type" value="Genomic_DNA"/>
</dbReference>
<feature type="compositionally biased region" description="Basic and acidic residues" evidence="1">
    <location>
        <begin position="78"/>
        <end position="96"/>
    </location>
</feature>
<evidence type="ECO:0000256" key="1">
    <source>
        <dbReference type="SAM" id="MobiDB-lite"/>
    </source>
</evidence>
<dbReference type="Proteomes" id="UP001066276">
    <property type="component" value="Chromosome 2_1"/>
</dbReference>
<sequence>MEITWSLEAQCGVLVGWQARGGDAEDLPALAGGPGGGGDQVRAGFTKEVRGNPRAGGLPARAPMYPSLPTGGGGVAKDGLDTRRPGRGSRGEDLGQSHKALVSGPPLTF</sequence>
<comment type="caution">
    <text evidence="2">The sequence shown here is derived from an EMBL/GenBank/DDBJ whole genome shotgun (WGS) entry which is preliminary data.</text>
</comment>
<keyword evidence="3" id="KW-1185">Reference proteome</keyword>
<organism evidence="2 3">
    <name type="scientific">Pleurodeles waltl</name>
    <name type="common">Iberian ribbed newt</name>
    <dbReference type="NCBI Taxonomy" id="8319"/>
    <lineage>
        <taxon>Eukaryota</taxon>
        <taxon>Metazoa</taxon>
        <taxon>Chordata</taxon>
        <taxon>Craniata</taxon>
        <taxon>Vertebrata</taxon>
        <taxon>Euteleostomi</taxon>
        <taxon>Amphibia</taxon>
        <taxon>Batrachia</taxon>
        <taxon>Caudata</taxon>
        <taxon>Salamandroidea</taxon>
        <taxon>Salamandridae</taxon>
        <taxon>Pleurodelinae</taxon>
        <taxon>Pleurodeles</taxon>
    </lineage>
</organism>
<evidence type="ECO:0000313" key="3">
    <source>
        <dbReference type="Proteomes" id="UP001066276"/>
    </source>
</evidence>